<sequence>MPQLYRRTSGRPHLLKQGRRSPVVVAFLVVIQPLFLWAWYRHPSTLRSAVSHLHVRSARSFAAGGAGGAATAGDDRFSPPAFPLPVHHTAALLDYSNHPVAPSRPPATQFRLSPTLYAQATPAVAVVTATRDARADWLRQTAQSLFGQSLQSLVWLIVDDASTDPEAVDALRQLAKDPRVVVLRNDEGLGVGRSRNRALEYVAAMAEDTRPRYVVSLEDDDLLELTALEKVVYMLESNNEWDLGGFHVVRFGEENSLGLGGLHSGSRHLVSKNHVPDAAVVTTRALLKSGCRYEEDDAFFGAENWMLWLCLAKEGHWGGTVPEALFWHRIKPAAHKRRSILTLGPAPTSLLIKEKYAALISSGAFPEIAPRPAEQLENVRWDFSLTNALARPADEKTLLLLLPTFKPTPAGQAALRQLELLAVNGYRVTVVATHFRPVDGLALRPEMMKWTHDVHVLPSYVRPSDAPGYLKNLIRSRGIHDVVFAESELLYELLPALAEHLPDVRFVDYLHVDSSSETPRSFLLSTISERFTARTLASSQNVAAKLVSGGHAPSSIGVLPSGIDTQAFFPVSRKVRAFAKRELLEVFDKTTVILVSSPLSALHRPQLMPELVSALQTQGHSRFLVVFITSDVGGGDDTVSLDTLNREIAERNLAKHVRVFAGHIEHPESYLAASDIFLRLSTSNEASIMLAEAMAMGLSVVSSRTSGVAELLADGAGMLIDSPLEDKHDAAVAKFAHAVSLAIAAGPDRQRQGAKARAVAQDKLDWRATQMGLFDELRIAKHAHAKKQGKKLSWLKTSQVPVNPAAHYALQAVLMENHDETDFAVSQNRLKAPPRAGVGKELQDRCGETNPDMTAWIDSLERVDNCRPKVELLPRRLQRSSAFQCSAWCIWDLTTESGAGWMYDGSCFERFEDADKTWCRDWKHTRPKVTLSAEDEA</sequence>
<keyword evidence="2" id="KW-0812">Transmembrane</keyword>
<comment type="caution">
    <text evidence="5">The sequence shown here is derived from an EMBL/GenBank/DDBJ whole genome shotgun (WGS) entry which is preliminary data.</text>
</comment>
<dbReference type="InterPro" id="IPR001296">
    <property type="entry name" value="Glyco_trans_1"/>
</dbReference>
<keyword evidence="1" id="KW-0328">Glycosyltransferase</keyword>
<keyword evidence="2" id="KW-1133">Transmembrane helix</keyword>
<reference evidence="5 6" key="1">
    <citation type="submission" date="2019-03" db="EMBL/GenBank/DDBJ databases">
        <title>Rhodosporidium diobovatum UCD-FST 08-225 genome sequencing, assembly, and annotation.</title>
        <authorList>
            <person name="Fakankun I.U."/>
            <person name="Fristensky B."/>
            <person name="Levin D.B."/>
        </authorList>
    </citation>
    <scope>NUCLEOTIDE SEQUENCE [LARGE SCALE GENOMIC DNA]</scope>
    <source>
        <strain evidence="5 6">UCD-FST 08-225</strain>
    </source>
</reference>
<protein>
    <submittedName>
        <fullName evidence="5">Uncharacterized protein</fullName>
    </submittedName>
</protein>
<accession>A0A5C5G3X3</accession>
<keyword evidence="6" id="KW-1185">Reference proteome</keyword>
<feature type="domain" description="Glycosyltransferase 2-like" evidence="4">
    <location>
        <begin position="126"/>
        <end position="257"/>
    </location>
</feature>
<dbReference type="InterPro" id="IPR029044">
    <property type="entry name" value="Nucleotide-diphossugar_trans"/>
</dbReference>
<evidence type="ECO:0000256" key="2">
    <source>
        <dbReference type="SAM" id="Phobius"/>
    </source>
</evidence>
<evidence type="ECO:0000313" key="6">
    <source>
        <dbReference type="Proteomes" id="UP000311382"/>
    </source>
</evidence>
<dbReference type="PANTHER" id="PTHR43685:SF2">
    <property type="entry name" value="GLYCOSYLTRANSFERASE 2-LIKE DOMAIN-CONTAINING PROTEIN"/>
    <property type="match status" value="1"/>
</dbReference>
<dbReference type="CDD" id="cd00761">
    <property type="entry name" value="Glyco_tranf_GTA_type"/>
    <property type="match status" value="1"/>
</dbReference>
<dbReference type="Proteomes" id="UP000311382">
    <property type="component" value="Unassembled WGS sequence"/>
</dbReference>
<name>A0A5C5G3X3_9BASI</name>
<evidence type="ECO:0000256" key="1">
    <source>
        <dbReference type="ARBA" id="ARBA00022676"/>
    </source>
</evidence>
<organism evidence="5 6">
    <name type="scientific">Rhodotorula diobovata</name>
    <dbReference type="NCBI Taxonomy" id="5288"/>
    <lineage>
        <taxon>Eukaryota</taxon>
        <taxon>Fungi</taxon>
        <taxon>Dikarya</taxon>
        <taxon>Basidiomycota</taxon>
        <taxon>Pucciniomycotina</taxon>
        <taxon>Microbotryomycetes</taxon>
        <taxon>Sporidiobolales</taxon>
        <taxon>Sporidiobolaceae</taxon>
        <taxon>Rhodotorula</taxon>
    </lineage>
</organism>
<dbReference type="CDD" id="cd03801">
    <property type="entry name" value="GT4_PimA-like"/>
    <property type="match status" value="1"/>
</dbReference>
<dbReference type="Gene3D" id="3.90.550.10">
    <property type="entry name" value="Spore Coat Polysaccharide Biosynthesis Protein SpsA, Chain A"/>
    <property type="match status" value="1"/>
</dbReference>
<dbReference type="GO" id="GO:0016757">
    <property type="term" value="F:glycosyltransferase activity"/>
    <property type="evidence" value="ECO:0007669"/>
    <property type="project" value="UniProtKB-KW"/>
</dbReference>
<evidence type="ECO:0000259" key="3">
    <source>
        <dbReference type="Pfam" id="PF00534"/>
    </source>
</evidence>
<evidence type="ECO:0000259" key="4">
    <source>
        <dbReference type="Pfam" id="PF00535"/>
    </source>
</evidence>
<dbReference type="Gene3D" id="3.40.50.2000">
    <property type="entry name" value="Glycogen Phosphorylase B"/>
    <property type="match status" value="2"/>
</dbReference>
<dbReference type="PANTHER" id="PTHR43685">
    <property type="entry name" value="GLYCOSYLTRANSFERASE"/>
    <property type="match status" value="1"/>
</dbReference>
<feature type="transmembrane region" description="Helical" evidence="2">
    <location>
        <begin position="21"/>
        <end position="40"/>
    </location>
</feature>
<dbReference type="InterPro" id="IPR050834">
    <property type="entry name" value="Glycosyltransf_2"/>
</dbReference>
<feature type="domain" description="Glycosyl transferase family 1" evidence="3">
    <location>
        <begin position="586"/>
        <end position="737"/>
    </location>
</feature>
<dbReference type="SUPFAM" id="SSF53756">
    <property type="entry name" value="UDP-Glycosyltransferase/glycogen phosphorylase"/>
    <property type="match status" value="1"/>
</dbReference>
<dbReference type="AlphaFoldDB" id="A0A5C5G3X3"/>
<dbReference type="Pfam" id="PF00535">
    <property type="entry name" value="Glycos_transf_2"/>
    <property type="match status" value="1"/>
</dbReference>
<evidence type="ECO:0000313" key="5">
    <source>
        <dbReference type="EMBL" id="TNY23132.1"/>
    </source>
</evidence>
<dbReference type="STRING" id="5288.A0A5C5G3X3"/>
<dbReference type="SUPFAM" id="SSF53448">
    <property type="entry name" value="Nucleotide-diphospho-sugar transferases"/>
    <property type="match status" value="1"/>
</dbReference>
<proteinExistence type="predicted"/>
<dbReference type="InterPro" id="IPR001173">
    <property type="entry name" value="Glyco_trans_2-like"/>
</dbReference>
<dbReference type="Pfam" id="PF00534">
    <property type="entry name" value="Glycos_transf_1"/>
    <property type="match status" value="1"/>
</dbReference>
<gene>
    <name evidence="5" type="ORF">DMC30DRAFT_390424</name>
</gene>
<keyword evidence="1" id="KW-0808">Transferase</keyword>
<dbReference type="EMBL" id="SOZI01000015">
    <property type="protein sequence ID" value="TNY23132.1"/>
    <property type="molecule type" value="Genomic_DNA"/>
</dbReference>
<dbReference type="OrthoDB" id="10374432at2759"/>
<keyword evidence="2" id="KW-0472">Membrane</keyword>